<keyword evidence="2 4" id="KW-0479">Metal-binding</keyword>
<evidence type="ECO:0000256" key="4">
    <source>
        <dbReference type="PROSITE-ProRule" id="PRU00433"/>
    </source>
</evidence>
<dbReference type="Proteomes" id="UP000029999">
    <property type="component" value="Unassembled WGS sequence"/>
</dbReference>
<dbReference type="GO" id="GO:0009055">
    <property type="term" value="F:electron transfer activity"/>
    <property type="evidence" value="ECO:0007669"/>
    <property type="project" value="InterPro"/>
</dbReference>
<comment type="caution">
    <text evidence="7">The sequence shown here is derived from an EMBL/GenBank/DDBJ whole genome shotgun (WGS) entry which is preliminary data.</text>
</comment>
<gene>
    <name evidence="7" type="ORF">LP43_0112</name>
</gene>
<dbReference type="InterPro" id="IPR009056">
    <property type="entry name" value="Cyt_c-like_dom"/>
</dbReference>
<dbReference type="Pfam" id="PF13442">
    <property type="entry name" value="Cytochrome_CBB3"/>
    <property type="match status" value="1"/>
</dbReference>
<evidence type="ECO:0000256" key="1">
    <source>
        <dbReference type="ARBA" id="ARBA00022617"/>
    </source>
</evidence>
<keyword evidence="1 4" id="KW-0349">Heme</keyword>
<accession>A0A0A0BIB7</accession>
<evidence type="ECO:0000256" key="5">
    <source>
        <dbReference type="SAM" id="Phobius"/>
    </source>
</evidence>
<feature type="transmembrane region" description="Helical" evidence="5">
    <location>
        <begin position="7"/>
        <end position="28"/>
    </location>
</feature>
<reference evidence="7 8" key="1">
    <citation type="submission" date="2014-09" db="EMBL/GenBank/DDBJ databases">
        <authorList>
            <person name="Grob C."/>
            <person name="Taubert M."/>
            <person name="Howat A.M."/>
            <person name="Burns O.J."/>
            <person name="Dixon J.L."/>
            <person name="Chen Y."/>
            <person name="Murrell J.C."/>
        </authorList>
    </citation>
    <scope>NUCLEOTIDE SEQUENCE [LARGE SCALE GENOMIC DNA]</scope>
    <source>
        <strain evidence="7">L4</strain>
    </source>
</reference>
<dbReference type="RefSeq" id="WP_008290478.1">
    <property type="nucleotide sequence ID" value="NZ_JADFAB010000029.1"/>
</dbReference>
<dbReference type="AlphaFoldDB" id="A0A0A0BIB7"/>
<dbReference type="EMBL" id="JRQD01000001">
    <property type="protein sequence ID" value="KGM07696.1"/>
    <property type="molecule type" value="Genomic_DNA"/>
</dbReference>
<evidence type="ECO:0000313" key="7">
    <source>
        <dbReference type="EMBL" id="KGM07696.1"/>
    </source>
</evidence>
<dbReference type="Gene3D" id="1.10.760.10">
    <property type="entry name" value="Cytochrome c-like domain"/>
    <property type="match status" value="1"/>
</dbReference>
<dbReference type="GO" id="GO:0020037">
    <property type="term" value="F:heme binding"/>
    <property type="evidence" value="ECO:0007669"/>
    <property type="project" value="InterPro"/>
</dbReference>
<proteinExistence type="predicted"/>
<keyword evidence="5" id="KW-0472">Membrane</keyword>
<keyword evidence="5" id="KW-0812">Transmembrane</keyword>
<organism evidence="7 8">
    <name type="scientific">Methylophaga thiooxydans</name>
    <dbReference type="NCBI Taxonomy" id="392484"/>
    <lineage>
        <taxon>Bacteria</taxon>
        <taxon>Pseudomonadati</taxon>
        <taxon>Pseudomonadota</taxon>
        <taxon>Gammaproteobacteria</taxon>
        <taxon>Thiotrichales</taxon>
        <taxon>Piscirickettsiaceae</taxon>
        <taxon>Methylophaga</taxon>
    </lineage>
</organism>
<evidence type="ECO:0000256" key="3">
    <source>
        <dbReference type="ARBA" id="ARBA00023004"/>
    </source>
</evidence>
<name>A0A0A0BIB7_9GAMM</name>
<protein>
    <submittedName>
        <fullName evidence="7">Cytochrome c family protein</fullName>
    </submittedName>
</protein>
<evidence type="ECO:0000313" key="8">
    <source>
        <dbReference type="Proteomes" id="UP000029999"/>
    </source>
</evidence>
<keyword evidence="3 4" id="KW-0408">Iron</keyword>
<sequence length="182" mass="20427">MKSYIKNLTLLLIAVGIAFMVFIYSGWYDIGADTRHNKLTYWALETLRDNSVARAASEIQIPADLDSSARLLRGGPDYNEMCVSCHLAPGKSSTDFTKGLYPSPPNLTEIPEGTLTEAQHDQRRFWIIKHGIKASGMPSWAPGHDDQRIWDMVAFLKQLPELSPEQYQILTSRGEGKRGHAH</sequence>
<evidence type="ECO:0000256" key="2">
    <source>
        <dbReference type="ARBA" id="ARBA00022723"/>
    </source>
</evidence>
<evidence type="ECO:0000259" key="6">
    <source>
        <dbReference type="PROSITE" id="PS51007"/>
    </source>
</evidence>
<keyword evidence="5" id="KW-1133">Transmembrane helix</keyword>
<dbReference type="STRING" id="392484.LP43_0112"/>
<dbReference type="GO" id="GO:0046872">
    <property type="term" value="F:metal ion binding"/>
    <property type="evidence" value="ECO:0007669"/>
    <property type="project" value="UniProtKB-KW"/>
</dbReference>
<dbReference type="PROSITE" id="PS51007">
    <property type="entry name" value="CYTC"/>
    <property type="match status" value="1"/>
</dbReference>
<dbReference type="InterPro" id="IPR036909">
    <property type="entry name" value="Cyt_c-like_dom_sf"/>
</dbReference>
<dbReference type="SUPFAM" id="SSF46626">
    <property type="entry name" value="Cytochrome c"/>
    <property type="match status" value="1"/>
</dbReference>
<feature type="domain" description="Cytochrome c" evidence="6">
    <location>
        <begin position="69"/>
        <end position="160"/>
    </location>
</feature>